<dbReference type="InterPro" id="IPR002058">
    <property type="entry name" value="PAP_assoc"/>
</dbReference>
<comment type="similarity">
    <text evidence="2">Belongs to the DNA polymerase type-B-like family.</text>
</comment>
<feature type="compositionally biased region" description="Basic and acidic residues" evidence="7">
    <location>
        <begin position="715"/>
        <end position="725"/>
    </location>
</feature>
<reference evidence="10 11" key="1">
    <citation type="journal article" date="2018" name="Sci. Rep.">
        <title>Genomic signatures of local adaptation to the degree of environmental predictability in rotifers.</title>
        <authorList>
            <person name="Franch-Gras L."/>
            <person name="Hahn C."/>
            <person name="Garcia-Roger E.M."/>
            <person name="Carmona M.J."/>
            <person name="Serra M."/>
            <person name="Gomez A."/>
        </authorList>
    </citation>
    <scope>NUCLEOTIDE SEQUENCE [LARGE SCALE GENOMIC DNA]</scope>
    <source>
        <strain evidence="10">HYR1</strain>
    </source>
</reference>
<organism evidence="10 11">
    <name type="scientific">Brachionus plicatilis</name>
    <name type="common">Marine rotifer</name>
    <name type="synonym">Brachionus muelleri</name>
    <dbReference type="NCBI Taxonomy" id="10195"/>
    <lineage>
        <taxon>Eukaryota</taxon>
        <taxon>Metazoa</taxon>
        <taxon>Spiralia</taxon>
        <taxon>Gnathifera</taxon>
        <taxon>Rotifera</taxon>
        <taxon>Eurotatoria</taxon>
        <taxon>Monogononta</taxon>
        <taxon>Pseudotrocha</taxon>
        <taxon>Ploima</taxon>
        <taxon>Brachionidae</taxon>
        <taxon>Brachionus</taxon>
    </lineage>
</organism>
<dbReference type="Pfam" id="PF03828">
    <property type="entry name" value="PAP_assoc"/>
    <property type="match status" value="1"/>
</dbReference>
<keyword evidence="11" id="KW-1185">Reference proteome</keyword>
<dbReference type="EC" id="2.7.7.19" evidence="3"/>
<dbReference type="InterPro" id="IPR045862">
    <property type="entry name" value="Trf4-like"/>
</dbReference>
<feature type="domain" description="PAP-associated" evidence="8">
    <location>
        <begin position="306"/>
        <end position="366"/>
    </location>
</feature>
<dbReference type="GO" id="GO:0043634">
    <property type="term" value="P:polyadenylation-dependent ncRNA catabolic process"/>
    <property type="evidence" value="ECO:0007669"/>
    <property type="project" value="TreeGrafter"/>
</dbReference>
<evidence type="ECO:0000256" key="2">
    <source>
        <dbReference type="ARBA" id="ARBA00008593"/>
    </source>
</evidence>
<dbReference type="GO" id="GO:0031123">
    <property type="term" value="P:RNA 3'-end processing"/>
    <property type="evidence" value="ECO:0007669"/>
    <property type="project" value="TreeGrafter"/>
</dbReference>
<feature type="compositionally biased region" description="Low complexity" evidence="7">
    <location>
        <begin position="611"/>
        <end position="637"/>
    </location>
</feature>
<dbReference type="GO" id="GO:0005730">
    <property type="term" value="C:nucleolus"/>
    <property type="evidence" value="ECO:0007669"/>
    <property type="project" value="TreeGrafter"/>
</dbReference>
<feature type="region of interest" description="Disordered" evidence="7">
    <location>
        <begin position="14"/>
        <end position="98"/>
    </location>
</feature>
<dbReference type="Gene3D" id="3.30.460.10">
    <property type="entry name" value="Beta Polymerase, domain 2"/>
    <property type="match status" value="1"/>
</dbReference>
<dbReference type="Proteomes" id="UP000276133">
    <property type="component" value="Unassembled WGS sequence"/>
</dbReference>
<dbReference type="InterPro" id="IPR043519">
    <property type="entry name" value="NT_sf"/>
</dbReference>
<gene>
    <name evidence="10" type="ORF">BpHYR1_005933</name>
</gene>
<dbReference type="SUPFAM" id="SSF81631">
    <property type="entry name" value="PAP/OAS1 substrate-binding domain"/>
    <property type="match status" value="1"/>
</dbReference>
<dbReference type="Gene3D" id="1.10.1410.10">
    <property type="match status" value="1"/>
</dbReference>
<comment type="caution">
    <text evidence="10">The sequence shown here is derived from an EMBL/GenBank/DDBJ whole genome shotgun (WGS) entry which is preliminary data.</text>
</comment>
<evidence type="ECO:0000256" key="7">
    <source>
        <dbReference type="SAM" id="MobiDB-lite"/>
    </source>
</evidence>
<dbReference type="FunFam" id="1.10.1410.10:FF:000003">
    <property type="entry name" value="non-canonical poly(A) RNA polymerase PAPD7"/>
    <property type="match status" value="1"/>
</dbReference>
<keyword evidence="5" id="KW-0479">Metal-binding</keyword>
<evidence type="ECO:0000256" key="3">
    <source>
        <dbReference type="ARBA" id="ARBA00012388"/>
    </source>
</evidence>
<feature type="domain" description="Poly(A) RNA polymerase mitochondrial-like central palm" evidence="9">
    <location>
        <begin position="118"/>
        <end position="249"/>
    </location>
</feature>
<dbReference type="AlphaFoldDB" id="A0A3M7SRQ1"/>
<feature type="compositionally biased region" description="Polar residues" evidence="7">
    <location>
        <begin position="727"/>
        <end position="738"/>
    </location>
</feature>
<sequence length="822" mass="92747">MILSSSIEIENKIDENINLSSSSSESSDLAKQATVEKIESKLASDDLNNNLVRERKPVNKNSSSQDEEEEDDEEDENDDVDEDDDEEDADDEEDKKNSKLDLSLINSVHSSAAQVRRLHEEIKLFTEYISPRSEENFMRNQVVNKITQVIKAEWPNCQVDIFGSFKTELYLPTSDIDLVVFGEWSVLPLNPLKEALIRENVTDKDNIKVLDKASVPIIKVTELKTDLRIDISFNMTNGVKSAALIKEYLNEYPSLRCLAMVLKQFLLQRDLNEVWTGGIGSYSLILMIVSFLQLHPRIDPRSDDNNLGVLLIEFFELYGKQFNYMRTGIRIKDGGSYVPKEEIFKQFNNGYRASILCIEDPLNPANDIGKGSYGALKVKQAFEYAYLALSEAVAPQNSYLIKDNQSILGRIIRITQEVIEYRQWIKNLYSATNNALGYAAIPAMYSLNLNNLNESSDGVKSDDKESPGNPHMPVPPQFFQAFPLSQNMFTPPFVPLMQNVPPNFVNQFNAKNNFFNCVQKSSNANLIEQILSEKPQPQPTQHAVPPSLHYAPIFLHFNPNFMPLNHMFDTELKHANNFKPYKKNFANKRFSNNNYSHQCQKSRDGDFYADSGSSTGPVSSSSSTNNDSLSSNVSSSESDSESQLRLANSAKQFSSFRSNASHNFDEQNYANGFKKYFKNTKHFANKPGMHKNQYSNRFANVKKDFTDSQTGEPKISNESKSDDSSAKLVQNSVSGTPSLTYSTVLSQKHTNEQARKSYASIASNKNDADESVAHKRQSFTSSNKKCLNQSPSNGAPNSTRTYAHSNFKKKSDNIENYQSNSR</sequence>
<dbReference type="PANTHER" id="PTHR23092">
    <property type="entry name" value="POLY(A) RNA POLYMERASE"/>
    <property type="match status" value="1"/>
</dbReference>
<proteinExistence type="inferred from homology"/>
<dbReference type="InterPro" id="IPR054708">
    <property type="entry name" value="MTPAP-like_central"/>
</dbReference>
<feature type="region of interest" description="Disordered" evidence="7">
    <location>
        <begin position="760"/>
        <end position="822"/>
    </location>
</feature>
<feature type="region of interest" description="Disordered" evidence="7">
    <location>
        <begin position="592"/>
        <end position="646"/>
    </location>
</feature>
<evidence type="ECO:0000313" key="11">
    <source>
        <dbReference type="Proteomes" id="UP000276133"/>
    </source>
</evidence>
<evidence type="ECO:0000259" key="8">
    <source>
        <dbReference type="Pfam" id="PF03828"/>
    </source>
</evidence>
<feature type="compositionally biased region" description="Basic and acidic residues" evidence="7">
    <location>
        <begin position="34"/>
        <end position="44"/>
    </location>
</feature>
<dbReference type="OrthoDB" id="273917at2759"/>
<dbReference type="SUPFAM" id="SSF81301">
    <property type="entry name" value="Nucleotidyltransferase"/>
    <property type="match status" value="1"/>
</dbReference>
<dbReference type="CDD" id="cd05402">
    <property type="entry name" value="NT_PAP_TUTase"/>
    <property type="match status" value="1"/>
</dbReference>
<dbReference type="Pfam" id="PF22600">
    <property type="entry name" value="MTPAP-like_central"/>
    <property type="match status" value="1"/>
</dbReference>
<dbReference type="FunFam" id="3.30.460.10:FF:000006">
    <property type="entry name" value="non-canonical poly(A) RNA polymerase PAPD5"/>
    <property type="match status" value="1"/>
</dbReference>
<evidence type="ECO:0000259" key="9">
    <source>
        <dbReference type="Pfam" id="PF22600"/>
    </source>
</evidence>
<comment type="cofactor">
    <cofactor evidence="1">
        <name>Mn(2+)</name>
        <dbReference type="ChEBI" id="CHEBI:29035"/>
    </cofactor>
</comment>
<dbReference type="GO" id="GO:1990817">
    <property type="term" value="F:poly(A) RNA polymerase activity"/>
    <property type="evidence" value="ECO:0007669"/>
    <property type="project" value="UniProtKB-EC"/>
</dbReference>
<keyword evidence="6" id="KW-0460">Magnesium</keyword>
<evidence type="ECO:0000256" key="6">
    <source>
        <dbReference type="ARBA" id="ARBA00022842"/>
    </source>
</evidence>
<keyword evidence="4" id="KW-0808">Transferase</keyword>
<feature type="compositionally biased region" description="Low complexity" evidence="7">
    <location>
        <begin position="16"/>
        <end position="29"/>
    </location>
</feature>
<protein>
    <recommendedName>
        <fullName evidence="3">polynucleotide adenylyltransferase</fullName>
        <ecNumber evidence="3">2.7.7.19</ecNumber>
    </recommendedName>
</protein>
<feature type="compositionally biased region" description="Acidic residues" evidence="7">
    <location>
        <begin position="65"/>
        <end position="93"/>
    </location>
</feature>
<evidence type="ECO:0000313" key="10">
    <source>
        <dbReference type="EMBL" id="RNA38218.1"/>
    </source>
</evidence>
<dbReference type="STRING" id="10195.A0A3M7SRQ1"/>
<dbReference type="GO" id="GO:0031499">
    <property type="term" value="C:TRAMP complex"/>
    <property type="evidence" value="ECO:0007669"/>
    <property type="project" value="TreeGrafter"/>
</dbReference>
<feature type="compositionally biased region" description="Polar residues" evidence="7">
    <location>
        <begin position="778"/>
        <end position="804"/>
    </location>
</feature>
<feature type="region of interest" description="Disordered" evidence="7">
    <location>
        <begin position="706"/>
        <end position="738"/>
    </location>
</feature>
<dbReference type="PANTHER" id="PTHR23092:SF15">
    <property type="entry name" value="INACTIVE NON-CANONICAL POLY(A) RNA POLYMERASE PROTEIN TRF4-2-RELATED"/>
    <property type="match status" value="1"/>
</dbReference>
<name>A0A3M7SRQ1_BRAPC</name>
<dbReference type="EMBL" id="REGN01000902">
    <property type="protein sequence ID" value="RNA38218.1"/>
    <property type="molecule type" value="Genomic_DNA"/>
</dbReference>
<dbReference type="GO" id="GO:0046872">
    <property type="term" value="F:metal ion binding"/>
    <property type="evidence" value="ECO:0007669"/>
    <property type="project" value="UniProtKB-KW"/>
</dbReference>
<evidence type="ECO:0000256" key="4">
    <source>
        <dbReference type="ARBA" id="ARBA00022679"/>
    </source>
</evidence>
<evidence type="ECO:0000256" key="1">
    <source>
        <dbReference type="ARBA" id="ARBA00001936"/>
    </source>
</evidence>
<dbReference type="GO" id="GO:0003729">
    <property type="term" value="F:mRNA binding"/>
    <property type="evidence" value="ECO:0007669"/>
    <property type="project" value="TreeGrafter"/>
</dbReference>
<evidence type="ECO:0000256" key="5">
    <source>
        <dbReference type="ARBA" id="ARBA00022723"/>
    </source>
</evidence>
<accession>A0A3M7SRQ1</accession>